<dbReference type="PANTHER" id="PTHR31126:SF1">
    <property type="entry name" value="TYROSINE SPECIFIC PROTEIN PHOSPHATASES DOMAIN-CONTAINING PROTEIN"/>
    <property type="match status" value="1"/>
</dbReference>
<comment type="caution">
    <text evidence="4">The sequence shown here is derived from an EMBL/GenBank/DDBJ whole genome shotgun (WGS) entry which is preliminary data.</text>
</comment>
<evidence type="ECO:0000259" key="3">
    <source>
        <dbReference type="PROSITE" id="PS50056"/>
    </source>
</evidence>
<evidence type="ECO:0000313" key="5">
    <source>
        <dbReference type="Proteomes" id="UP000734511"/>
    </source>
</evidence>
<sequence>MVAPPGVVQRTHTARYAVTRAAVSSGVPQHEPQAGGRRTDREGAPVTQDVRQTIPPEPEPDAEPVSPGPATGQVPLPEPGLTGVRNFRDVGGLPTTDGRRVRNGVLFRSGHLAHATAQDTAFLESLGLHTVFDFRNADDIALEGPDTALPGTRNLNLPLSNPAEGATFWATVRDGDVPALRELLGEGHAAARMTASYRRLILERTKEHSRMLELLTDPEEPAVPALLHCAAGKDRAGTSIAIILLALGVERSAIEADYLESNAKHRRYKVVRGDGSTGTAIDPEIRELLDPLFSARVEYLRAAFATIEEEWGSVDRYLAEGLGLTPERRARLRERLLTG</sequence>
<organism evidence="4 5">
    <name type="scientific">Actinacidiphila epipremni</name>
    <dbReference type="NCBI Taxonomy" id="2053013"/>
    <lineage>
        <taxon>Bacteria</taxon>
        <taxon>Bacillati</taxon>
        <taxon>Actinomycetota</taxon>
        <taxon>Actinomycetes</taxon>
        <taxon>Kitasatosporales</taxon>
        <taxon>Streptomycetaceae</taxon>
        <taxon>Actinacidiphila</taxon>
    </lineage>
</organism>
<gene>
    <name evidence="4" type="ORF">HCN08_12925</name>
</gene>
<dbReference type="Pfam" id="PF13350">
    <property type="entry name" value="Y_phosphatase3"/>
    <property type="match status" value="1"/>
</dbReference>
<keyword evidence="5" id="KW-1185">Reference proteome</keyword>
<comment type="similarity">
    <text evidence="1">Belongs to the protein-tyrosine phosphatase family.</text>
</comment>
<proteinExistence type="inferred from homology"/>
<feature type="region of interest" description="Disordered" evidence="2">
    <location>
        <begin position="20"/>
        <end position="96"/>
    </location>
</feature>
<reference evidence="4 5" key="1">
    <citation type="submission" date="2020-03" db="EMBL/GenBank/DDBJ databases">
        <title>WGS of actinomycetes isolated from Thailand.</title>
        <authorList>
            <person name="Thawai C."/>
        </authorList>
    </citation>
    <scope>NUCLEOTIDE SEQUENCE [LARGE SCALE GENOMIC DNA]</scope>
    <source>
        <strain evidence="4 5">PRB2-1</strain>
    </source>
</reference>
<dbReference type="EMBL" id="JAATEJ010000008">
    <property type="protein sequence ID" value="NJP44295.1"/>
    <property type="molecule type" value="Genomic_DNA"/>
</dbReference>
<dbReference type="InterPro" id="IPR026893">
    <property type="entry name" value="Tyr/Ser_Pase_IphP-type"/>
</dbReference>
<evidence type="ECO:0000313" key="4">
    <source>
        <dbReference type="EMBL" id="NJP44295.1"/>
    </source>
</evidence>
<dbReference type="InterPro" id="IPR029021">
    <property type="entry name" value="Prot-tyrosine_phosphatase-like"/>
</dbReference>
<dbReference type="InterPro" id="IPR000387">
    <property type="entry name" value="Tyr_Pase_dom"/>
</dbReference>
<feature type="domain" description="Tyrosine specific protein phosphatases" evidence="3">
    <location>
        <begin position="206"/>
        <end position="272"/>
    </location>
</feature>
<evidence type="ECO:0000256" key="1">
    <source>
        <dbReference type="ARBA" id="ARBA00009580"/>
    </source>
</evidence>
<dbReference type="PANTHER" id="PTHR31126">
    <property type="entry name" value="TYROSINE-PROTEIN PHOSPHATASE"/>
    <property type="match status" value="1"/>
</dbReference>
<dbReference type="SUPFAM" id="SSF52799">
    <property type="entry name" value="(Phosphotyrosine protein) phosphatases II"/>
    <property type="match status" value="1"/>
</dbReference>
<name>A0ABX0ZMP8_9ACTN</name>
<dbReference type="Proteomes" id="UP000734511">
    <property type="component" value="Unassembled WGS sequence"/>
</dbReference>
<accession>A0ABX0ZMP8</accession>
<protein>
    <submittedName>
        <fullName evidence="4">Tyrosine-protein phosphatase</fullName>
    </submittedName>
</protein>
<dbReference type="Gene3D" id="3.90.190.10">
    <property type="entry name" value="Protein tyrosine phosphatase superfamily"/>
    <property type="match status" value="1"/>
</dbReference>
<dbReference type="PROSITE" id="PS50056">
    <property type="entry name" value="TYR_PHOSPHATASE_2"/>
    <property type="match status" value="1"/>
</dbReference>
<evidence type="ECO:0000256" key="2">
    <source>
        <dbReference type="SAM" id="MobiDB-lite"/>
    </source>
</evidence>